<reference evidence="1" key="2">
    <citation type="journal article" date="2023" name="IMA Fungus">
        <title>Comparative genomic study of the Penicillium genus elucidates a diverse pangenome and 15 lateral gene transfer events.</title>
        <authorList>
            <person name="Petersen C."/>
            <person name="Sorensen T."/>
            <person name="Nielsen M.R."/>
            <person name="Sondergaard T.E."/>
            <person name="Sorensen J.L."/>
            <person name="Fitzpatrick D.A."/>
            <person name="Frisvad J.C."/>
            <person name="Nielsen K.L."/>
        </authorList>
    </citation>
    <scope>NUCLEOTIDE SEQUENCE</scope>
    <source>
        <strain evidence="1">IBT 30069</strain>
    </source>
</reference>
<protein>
    <submittedName>
        <fullName evidence="1">Uncharacterized protein</fullName>
    </submittedName>
</protein>
<sequence length="76" mass="8270">MQLAANARNNVLSVQAALTVIDNTVITFLGIDYYLWLSTAKLMGTGVTILQLFQQVGGVGNFHCPPKLKLIHDNPT</sequence>
<dbReference type="AlphaFoldDB" id="A0A9W9FWH9"/>
<organism evidence="1 2">
    <name type="scientific">Penicillium angulare</name>
    <dbReference type="NCBI Taxonomy" id="116970"/>
    <lineage>
        <taxon>Eukaryota</taxon>
        <taxon>Fungi</taxon>
        <taxon>Dikarya</taxon>
        <taxon>Ascomycota</taxon>
        <taxon>Pezizomycotina</taxon>
        <taxon>Eurotiomycetes</taxon>
        <taxon>Eurotiomycetidae</taxon>
        <taxon>Eurotiales</taxon>
        <taxon>Aspergillaceae</taxon>
        <taxon>Penicillium</taxon>
    </lineage>
</organism>
<evidence type="ECO:0000313" key="2">
    <source>
        <dbReference type="Proteomes" id="UP001149165"/>
    </source>
</evidence>
<keyword evidence="2" id="KW-1185">Reference proteome</keyword>
<accession>A0A9W9FWH9</accession>
<comment type="caution">
    <text evidence="1">The sequence shown here is derived from an EMBL/GenBank/DDBJ whole genome shotgun (WGS) entry which is preliminary data.</text>
</comment>
<name>A0A9W9FWH9_9EURO</name>
<proteinExistence type="predicted"/>
<gene>
    <name evidence="1" type="ORF">N7456_004411</name>
</gene>
<reference evidence="1" key="1">
    <citation type="submission" date="2022-11" db="EMBL/GenBank/DDBJ databases">
        <authorList>
            <person name="Petersen C."/>
        </authorList>
    </citation>
    <scope>NUCLEOTIDE SEQUENCE</scope>
    <source>
        <strain evidence="1">IBT 30069</strain>
    </source>
</reference>
<evidence type="ECO:0000313" key="1">
    <source>
        <dbReference type="EMBL" id="KAJ5107736.1"/>
    </source>
</evidence>
<dbReference type="Proteomes" id="UP001149165">
    <property type="component" value="Unassembled WGS sequence"/>
</dbReference>
<dbReference type="EMBL" id="JAPQKH010000003">
    <property type="protein sequence ID" value="KAJ5107736.1"/>
    <property type="molecule type" value="Genomic_DNA"/>
</dbReference>